<dbReference type="InterPro" id="IPR055166">
    <property type="entry name" value="Transc_reg_Sar_Rot_HTH"/>
</dbReference>
<dbReference type="GO" id="GO:0005737">
    <property type="term" value="C:cytoplasm"/>
    <property type="evidence" value="ECO:0007669"/>
    <property type="project" value="UniProtKB-SubCell"/>
</dbReference>
<dbReference type="PANTHER" id="PTHR33164:SF5">
    <property type="entry name" value="ORGANIC HYDROPEROXIDE RESISTANCE TRANSCRIPTIONAL REGULATOR"/>
    <property type="match status" value="1"/>
</dbReference>
<dbReference type="GO" id="GO:0003700">
    <property type="term" value="F:DNA-binding transcription factor activity"/>
    <property type="evidence" value="ECO:0007669"/>
    <property type="project" value="InterPro"/>
</dbReference>
<keyword evidence="3" id="KW-0805">Transcription regulation</keyword>
<comment type="caution">
    <text evidence="7">The sequence shown here is derived from an EMBL/GenBank/DDBJ whole genome shotgun (WGS) entry which is preliminary data.</text>
</comment>
<keyword evidence="5" id="KW-0804">Transcription</keyword>
<dbReference type="EMBL" id="NWTK01000023">
    <property type="protein sequence ID" value="PKR48440.1"/>
    <property type="molecule type" value="Genomic_DNA"/>
</dbReference>
<dbReference type="FunFam" id="1.10.10.10:FF:000163">
    <property type="entry name" value="MarR family transcriptional regulator"/>
    <property type="match status" value="1"/>
</dbReference>
<dbReference type="Proteomes" id="UP000233597">
    <property type="component" value="Unassembled WGS sequence"/>
</dbReference>
<feature type="domain" description="HTH marR-type" evidence="6">
    <location>
        <begin position="18"/>
        <end position="146"/>
    </location>
</feature>
<evidence type="ECO:0000256" key="2">
    <source>
        <dbReference type="ARBA" id="ARBA00022490"/>
    </source>
</evidence>
<evidence type="ECO:0000256" key="3">
    <source>
        <dbReference type="ARBA" id="ARBA00023015"/>
    </source>
</evidence>
<sequence>MNSKVAALNRTEDPLLLDRQVCFPLYAATNLLNRLYGPVLGELGLTYPQYLVMLVLWEEEPQTVGALGARLYLDSGTLTPLLKRMEASGIVTRTRDPSDERRVLISLTEQGKALRERAVHVPETISNGYQPEGIEELRESVRNLVSILAQHTARERSRPL</sequence>
<name>A0A2N3KD38_9PROT</name>
<reference evidence="7 8" key="1">
    <citation type="submission" date="2017-09" db="EMBL/GenBank/DDBJ databases">
        <title>Biodiversity and function of Thalassospira species in the particle-attached aromatic-hydrocarbon-degrading consortia from the surface seawater of the South China Sea.</title>
        <authorList>
            <person name="Dong C."/>
            <person name="Liu R."/>
            <person name="Shao Z."/>
        </authorList>
    </citation>
    <scope>NUCLEOTIDE SEQUENCE [LARGE SCALE GENOMIC DNA]</scope>
    <source>
        <strain evidence="7 8">CSC1P2</strain>
    </source>
</reference>
<accession>A0A2N3KD38</accession>
<evidence type="ECO:0000313" key="8">
    <source>
        <dbReference type="Proteomes" id="UP000233597"/>
    </source>
</evidence>
<gene>
    <name evidence="7" type="ORF">COO20_24575</name>
</gene>
<dbReference type="GO" id="GO:0003677">
    <property type="term" value="F:DNA binding"/>
    <property type="evidence" value="ECO:0007669"/>
    <property type="project" value="UniProtKB-KW"/>
</dbReference>
<keyword evidence="4" id="KW-0238">DNA-binding</keyword>
<dbReference type="PRINTS" id="PR00598">
    <property type="entry name" value="HTHMARR"/>
</dbReference>
<comment type="subcellular location">
    <subcellularLocation>
        <location evidence="1">Cytoplasm</location>
    </subcellularLocation>
</comment>
<evidence type="ECO:0000313" key="7">
    <source>
        <dbReference type="EMBL" id="PKR48440.1"/>
    </source>
</evidence>
<dbReference type="SMART" id="SM00347">
    <property type="entry name" value="HTH_MARR"/>
    <property type="match status" value="1"/>
</dbReference>
<organism evidence="7 8">
    <name type="scientific">Thalassospira marina</name>
    <dbReference type="NCBI Taxonomy" id="2048283"/>
    <lineage>
        <taxon>Bacteria</taxon>
        <taxon>Pseudomonadati</taxon>
        <taxon>Pseudomonadota</taxon>
        <taxon>Alphaproteobacteria</taxon>
        <taxon>Rhodospirillales</taxon>
        <taxon>Thalassospiraceae</taxon>
        <taxon>Thalassospira</taxon>
    </lineage>
</organism>
<dbReference type="InterPro" id="IPR036388">
    <property type="entry name" value="WH-like_DNA-bd_sf"/>
</dbReference>
<dbReference type="Pfam" id="PF22381">
    <property type="entry name" value="Staph_reg_Sar_Rot"/>
    <property type="match status" value="1"/>
</dbReference>
<dbReference type="InterPro" id="IPR039422">
    <property type="entry name" value="MarR/SlyA-like"/>
</dbReference>
<keyword evidence="2" id="KW-0963">Cytoplasm</keyword>
<dbReference type="InterPro" id="IPR036390">
    <property type="entry name" value="WH_DNA-bd_sf"/>
</dbReference>
<dbReference type="OrthoDB" id="9806864at2"/>
<dbReference type="Gene3D" id="1.10.10.10">
    <property type="entry name" value="Winged helix-like DNA-binding domain superfamily/Winged helix DNA-binding domain"/>
    <property type="match status" value="1"/>
</dbReference>
<dbReference type="PROSITE" id="PS50995">
    <property type="entry name" value="HTH_MARR_2"/>
    <property type="match status" value="1"/>
</dbReference>
<dbReference type="RefSeq" id="WP_101271410.1">
    <property type="nucleotide sequence ID" value="NZ_NWTK01000023.1"/>
</dbReference>
<evidence type="ECO:0000256" key="4">
    <source>
        <dbReference type="ARBA" id="ARBA00023125"/>
    </source>
</evidence>
<evidence type="ECO:0000256" key="5">
    <source>
        <dbReference type="ARBA" id="ARBA00023163"/>
    </source>
</evidence>
<dbReference type="InterPro" id="IPR000835">
    <property type="entry name" value="HTH_MarR-typ"/>
</dbReference>
<protein>
    <submittedName>
        <fullName evidence="7">ArsR family transcriptional regulator</fullName>
    </submittedName>
</protein>
<dbReference type="AlphaFoldDB" id="A0A2N3KD38"/>
<evidence type="ECO:0000256" key="1">
    <source>
        <dbReference type="ARBA" id="ARBA00004496"/>
    </source>
</evidence>
<dbReference type="SUPFAM" id="SSF46785">
    <property type="entry name" value="Winged helix' DNA-binding domain"/>
    <property type="match status" value="1"/>
</dbReference>
<dbReference type="PANTHER" id="PTHR33164">
    <property type="entry name" value="TRANSCRIPTIONAL REGULATOR, MARR FAMILY"/>
    <property type="match status" value="1"/>
</dbReference>
<proteinExistence type="predicted"/>
<evidence type="ECO:0000259" key="6">
    <source>
        <dbReference type="PROSITE" id="PS50995"/>
    </source>
</evidence>
<dbReference type="GO" id="GO:0006950">
    <property type="term" value="P:response to stress"/>
    <property type="evidence" value="ECO:0007669"/>
    <property type="project" value="TreeGrafter"/>
</dbReference>